<protein>
    <submittedName>
        <fullName evidence="2">Uncharacterized protein</fullName>
    </submittedName>
</protein>
<keyword evidence="3" id="KW-1185">Reference proteome</keyword>
<evidence type="ECO:0000256" key="1">
    <source>
        <dbReference type="SAM" id="MobiDB-lite"/>
    </source>
</evidence>
<sequence length="70" mass="7241">MHEVTAAVAGEQPPPGDSASGAATDVDLPENNDNTDCHAREVSSDDDNPPEEASIPCIPCITKALRDGKP</sequence>
<proteinExistence type="predicted"/>
<evidence type="ECO:0000313" key="2">
    <source>
        <dbReference type="EMBL" id="RSL39061.1"/>
    </source>
</evidence>
<name>A0A428NE61_9HYPO</name>
<reference evidence="2 3" key="1">
    <citation type="submission" date="2017-06" db="EMBL/GenBank/DDBJ databases">
        <title>Comparative genomic analysis of Ambrosia Fusariam Clade fungi.</title>
        <authorList>
            <person name="Stajich J.E."/>
            <person name="Carrillo J."/>
            <person name="Kijimoto T."/>
            <person name="Eskalen A."/>
            <person name="O'Donnell K."/>
            <person name="Kasson M."/>
        </authorList>
    </citation>
    <scope>NUCLEOTIDE SEQUENCE [LARGE SCALE GENOMIC DNA]</scope>
    <source>
        <strain evidence="2 3">NRRL62584</strain>
    </source>
</reference>
<feature type="non-terminal residue" evidence="2">
    <location>
        <position position="70"/>
    </location>
</feature>
<feature type="region of interest" description="Disordered" evidence="1">
    <location>
        <begin position="1"/>
        <end position="55"/>
    </location>
</feature>
<dbReference type="AlphaFoldDB" id="A0A428NE61"/>
<organism evidence="2 3">
    <name type="scientific">Fusarium duplospermum</name>
    <dbReference type="NCBI Taxonomy" id="1325734"/>
    <lineage>
        <taxon>Eukaryota</taxon>
        <taxon>Fungi</taxon>
        <taxon>Dikarya</taxon>
        <taxon>Ascomycota</taxon>
        <taxon>Pezizomycotina</taxon>
        <taxon>Sordariomycetes</taxon>
        <taxon>Hypocreomycetidae</taxon>
        <taxon>Hypocreales</taxon>
        <taxon>Nectriaceae</taxon>
        <taxon>Fusarium</taxon>
        <taxon>Fusarium solani species complex</taxon>
    </lineage>
</organism>
<dbReference type="EMBL" id="NKCI01000696">
    <property type="protein sequence ID" value="RSL39061.1"/>
    <property type="molecule type" value="Genomic_DNA"/>
</dbReference>
<evidence type="ECO:0000313" key="3">
    <source>
        <dbReference type="Proteomes" id="UP000288168"/>
    </source>
</evidence>
<accession>A0A428NE61</accession>
<comment type="caution">
    <text evidence="2">The sequence shown here is derived from an EMBL/GenBank/DDBJ whole genome shotgun (WGS) entry which is preliminary data.</text>
</comment>
<gene>
    <name evidence="2" type="ORF">CEP54_016373</name>
</gene>
<dbReference type="Proteomes" id="UP000288168">
    <property type="component" value="Unassembled WGS sequence"/>
</dbReference>